<comment type="caution">
    <text evidence="4">The sequence shown here is derived from an EMBL/GenBank/DDBJ whole genome shotgun (WGS) entry which is preliminary data.</text>
</comment>
<reference evidence="4" key="1">
    <citation type="submission" date="2022-01" db="EMBL/GenBank/DDBJ databases">
        <title>Jiella avicenniae sp. nov., a novel endophytic bacterium isolated from bark of Avicennia marina.</title>
        <authorList>
            <person name="Tuo L."/>
        </authorList>
    </citation>
    <scope>NUCLEOTIDE SEQUENCE</scope>
    <source>
        <strain evidence="4">CBK1P-4</strain>
    </source>
</reference>
<dbReference type="EMBL" id="JAJUWU010000001">
    <property type="protein sequence ID" value="MCE7026496.1"/>
    <property type="molecule type" value="Genomic_DNA"/>
</dbReference>
<sequence>MATAELCWRVEEACRNARPSPVEIEIDGWLLRAAGGPVRRINCVSPPRRRAADPVAILPEVEAIYAKLGRPAIFRVPSLVRGIDAPLEERGYGLQAPTRVLYTDLARRPRTSNPAVELVDAVGEDWIAAFTTIGAASAEAVATFRQSVGCIVLPKRFAGLRIGDSLAAIAYGVIHRGLMVVEAVATHPAHRQRGHAGAVLDALMSWAVESGARGACLAVVSDNEPALALYRSLGFRRELYRYHYRRNDIAT</sequence>
<protein>
    <submittedName>
        <fullName evidence="4">GNAT family N-acetyltransferase</fullName>
        <ecNumber evidence="4">2.3.1.-</ecNumber>
    </submittedName>
</protein>
<dbReference type="AlphaFoldDB" id="A0A9X1NZC7"/>
<dbReference type="CDD" id="cd04301">
    <property type="entry name" value="NAT_SF"/>
    <property type="match status" value="1"/>
</dbReference>
<dbReference type="RefSeq" id="WP_233717193.1">
    <property type="nucleotide sequence ID" value="NZ_JAJUWU010000001.1"/>
</dbReference>
<feature type="domain" description="N-acetyltransferase" evidence="3">
    <location>
        <begin position="116"/>
        <end position="251"/>
    </location>
</feature>
<dbReference type="SUPFAM" id="SSF55729">
    <property type="entry name" value="Acyl-CoA N-acyltransferases (Nat)"/>
    <property type="match status" value="1"/>
</dbReference>
<dbReference type="Pfam" id="PF24553">
    <property type="entry name" value="Rv0428c_C"/>
    <property type="match status" value="1"/>
</dbReference>
<evidence type="ECO:0000313" key="5">
    <source>
        <dbReference type="Proteomes" id="UP001139035"/>
    </source>
</evidence>
<keyword evidence="2 4" id="KW-0012">Acyltransferase</keyword>
<name>A0A9X1NZC7_9HYPH</name>
<evidence type="ECO:0000313" key="4">
    <source>
        <dbReference type="EMBL" id="MCE7026496.1"/>
    </source>
</evidence>
<keyword evidence="5" id="KW-1185">Reference proteome</keyword>
<dbReference type="PANTHER" id="PTHR43420">
    <property type="entry name" value="ACETYLTRANSFERASE"/>
    <property type="match status" value="1"/>
</dbReference>
<proteinExistence type="predicted"/>
<evidence type="ECO:0000259" key="3">
    <source>
        <dbReference type="PROSITE" id="PS51186"/>
    </source>
</evidence>
<gene>
    <name evidence="4" type="ORF">LZD57_00705</name>
</gene>
<dbReference type="Proteomes" id="UP001139035">
    <property type="component" value="Unassembled WGS sequence"/>
</dbReference>
<organism evidence="4 5">
    <name type="scientific">Jiella avicenniae</name>
    <dbReference type="NCBI Taxonomy" id="2907202"/>
    <lineage>
        <taxon>Bacteria</taxon>
        <taxon>Pseudomonadati</taxon>
        <taxon>Pseudomonadota</taxon>
        <taxon>Alphaproteobacteria</taxon>
        <taxon>Hyphomicrobiales</taxon>
        <taxon>Aurantimonadaceae</taxon>
        <taxon>Jiella</taxon>
    </lineage>
</organism>
<dbReference type="EC" id="2.3.1.-" evidence="4"/>
<evidence type="ECO:0000256" key="2">
    <source>
        <dbReference type="ARBA" id="ARBA00023315"/>
    </source>
</evidence>
<dbReference type="InterPro" id="IPR056935">
    <property type="entry name" value="Rv0428c-like_C"/>
</dbReference>
<dbReference type="InterPro" id="IPR016181">
    <property type="entry name" value="Acyl_CoA_acyltransferase"/>
</dbReference>
<evidence type="ECO:0000256" key="1">
    <source>
        <dbReference type="ARBA" id="ARBA00022679"/>
    </source>
</evidence>
<keyword evidence="1 4" id="KW-0808">Transferase</keyword>
<dbReference type="GO" id="GO:0016747">
    <property type="term" value="F:acyltransferase activity, transferring groups other than amino-acyl groups"/>
    <property type="evidence" value="ECO:0007669"/>
    <property type="project" value="InterPro"/>
</dbReference>
<dbReference type="InterPro" id="IPR050680">
    <property type="entry name" value="YpeA/RimI_acetyltransf"/>
</dbReference>
<dbReference type="Gene3D" id="3.40.630.30">
    <property type="match status" value="1"/>
</dbReference>
<dbReference type="PANTHER" id="PTHR43420:SF44">
    <property type="entry name" value="ACETYLTRANSFERASE YPEA"/>
    <property type="match status" value="1"/>
</dbReference>
<dbReference type="PROSITE" id="PS51186">
    <property type="entry name" value="GNAT"/>
    <property type="match status" value="1"/>
</dbReference>
<accession>A0A9X1NZC7</accession>
<dbReference type="InterPro" id="IPR000182">
    <property type="entry name" value="GNAT_dom"/>
</dbReference>